<sequence>MRHRLMVNGAIALVPQETRIPLPRRQATGDVQQLPVTGRPYATGTPGQYTPAQVTVTTTVRGVSAQDAREQLAIMERRFRLATRLYDGARFLPVLRLSVFDPPEEGFAGQSWKLSMTYDLLSPLYHLGPDDQRPRPTPLEQDDGLYVLGAAEIIGGGDDFVDLVPLDGYSFVPGTYTAPFSGITYQILEVDYDDIS</sequence>
<evidence type="ECO:0000313" key="1">
    <source>
        <dbReference type="EMBL" id="MVN88644.1"/>
    </source>
</evidence>
<keyword evidence="2" id="KW-1185">Reference proteome</keyword>
<organism evidence="1 2">
    <name type="scientific">Deinococcus arboris</name>
    <dbReference type="NCBI Taxonomy" id="2682977"/>
    <lineage>
        <taxon>Bacteria</taxon>
        <taxon>Thermotogati</taxon>
        <taxon>Deinococcota</taxon>
        <taxon>Deinococci</taxon>
        <taxon>Deinococcales</taxon>
        <taxon>Deinococcaceae</taxon>
        <taxon>Deinococcus</taxon>
    </lineage>
</organism>
<dbReference type="AlphaFoldDB" id="A0A7C9MT52"/>
<accession>A0A7C9MT52</accession>
<protein>
    <submittedName>
        <fullName evidence="1">Uncharacterized protein</fullName>
    </submittedName>
</protein>
<dbReference type="RefSeq" id="WP_157460704.1">
    <property type="nucleotide sequence ID" value="NZ_WQLB01000031.1"/>
</dbReference>
<dbReference type="EMBL" id="WQLB01000031">
    <property type="protein sequence ID" value="MVN88644.1"/>
    <property type="molecule type" value="Genomic_DNA"/>
</dbReference>
<proteinExistence type="predicted"/>
<comment type="caution">
    <text evidence="1">The sequence shown here is derived from an EMBL/GenBank/DDBJ whole genome shotgun (WGS) entry which is preliminary data.</text>
</comment>
<reference evidence="1 2" key="1">
    <citation type="submission" date="2019-12" db="EMBL/GenBank/DDBJ databases">
        <title>Deinococcus sp. HMF7620 Genome sequencing and assembly.</title>
        <authorList>
            <person name="Kang H."/>
            <person name="Kim H."/>
            <person name="Joh K."/>
        </authorList>
    </citation>
    <scope>NUCLEOTIDE SEQUENCE [LARGE SCALE GENOMIC DNA]</scope>
    <source>
        <strain evidence="1 2">HMF7620</strain>
    </source>
</reference>
<dbReference type="Proteomes" id="UP000483286">
    <property type="component" value="Unassembled WGS sequence"/>
</dbReference>
<name>A0A7C9MT52_9DEIO</name>
<evidence type="ECO:0000313" key="2">
    <source>
        <dbReference type="Proteomes" id="UP000483286"/>
    </source>
</evidence>
<gene>
    <name evidence="1" type="ORF">GO986_18060</name>
</gene>